<comment type="catalytic activity">
    <reaction evidence="10 12">
        <text>L-2,4-diaminobutanoate + 2-oxoglutarate = L-aspartate 4-semialdehyde + L-glutamate</text>
        <dbReference type="Rhea" id="RHEA:11160"/>
        <dbReference type="ChEBI" id="CHEBI:16810"/>
        <dbReference type="ChEBI" id="CHEBI:29985"/>
        <dbReference type="ChEBI" id="CHEBI:58761"/>
        <dbReference type="ChEBI" id="CHEBI:537519"/>
        <dbReference type="EC" id="2.6.1.76"/>
    </reaction>
</comment>
<dbReference type="Gene3D" id="3.40.640.10">
    <property type="entry name" value="Type I PLP-dependent aspartate aminotransferase-like (Major domain)"/>
    <property type="match status" value="1"/>
</dbReference>
<evidence type="ECO:0000256" key="4">
    <source>
        <dbReference type="ARBA" id="ARBA00008954"/>
    </source>
</evidence>
<dbReference type="AlphaFoldDB" id="A0A2R5EPB7"/>
<evidence type="ECO:0000256" key="6">
    <source>
        <dbReference type="ARBA" id="ARBA00014798"/>
    </source>
</evidence>
<dbReference type="CDD" id="cd00610">
    <property type="entry name" value="OAT_like"/>
    <property type="match status" value="1"/>
</dbReference>
<keyword evidence="14" id="KW-1185">Reference proteome</keyword>
<keyword evidence="9 11" id="KW-0663">Pyridoxal phosphate</keyword>
<organism evidence="13 14">
    <name type="scientific">Paenibacillus agaridevorans</name>
    <dbReference type="NCBI Taxonomy" id="171404"/>
    <lineage>
        <taxon>Bacteria</taxon>
        <taxon>Bacillati</taxon>
        <taxon>Bacillota</taxon>
        <taxon>Bacilli</taxon>
        <taxon>Bacillales</taxon>
        <taxon>Paenibacillaceae</taxon>
        <taxon>Paenibacillus</taxon>
    </lineage>
</organism>
<dbReference type="RefSeq" id="WP_108992912.1">
    <property type="nucleotide sequence ID" value="NZ_BDQX01000116.1"/>
</dbReference>
<dbReference type="InterPro" id="IPR049704">
    <property type="entry name" value="Aminotrans_3_PPA_site"/>
</dbReference>
<evidence type="ECO:0000256" key="11">
    <source>
        <dbReference type="RuleBase" id="RU003560"/>
    </source>
</evidence>
<dbReference type="PIRSF" id="PIRSF000521">
    <property type="entry name" value="Transaminase_4ab_Lys_Orn"/>
    <property type="match status" value="1"/>
</dbReference>
<evidence type="ECO:0000256" key="9">
    <source>
        <dbReference type="ARBA" id="ARBA00022898"/>
    </source>
</evidence>
<dbReference type="InterPro" id="IPR005814">
    <property type="entry name" value="Aminotrans_3"/>
</dbReference>
<dbReference type="EC" id="2.6.1.76" evidence="5 12"/>
<dbReference type="SUPFAM" id="SSF53383">
    <property type="entry name" value="PLP-dependent transferases"/>
    <property type="match status" value="1"/>
</dbReference>
<dbReference type="PANTHER" id="PTHR43552">
    <property type="entry name" value="DIAMINOBUTYRATE--2-OXOGLUTARATE AMINOTRANSFERASE"/>
    <property type="match status" value="1"/>
</dbReference>
<evidence type="ECO:0000256" key="2">
    <source>
        <dbReference type="ARBA" id="ARBA00002189"/>
    </source>
</evidence>
<dbReference type="NCBIfam" id="TIGR02407">
    <property type="entry name" value="ectoine_ectB"/>
    <property type="match status" value="1"/>
</dbReference>
<protein>
    <recommendedName>
        <fullName evidence="6 12">Diaminobutyrate--2-oxoglutarate transaminase</fullName>
        <ecNumber evidence="5 12">2.6.1.76</ecNumber>
    </recommendedName>
    <alternativeName>
        <fullName evidence="12">DABA aminotransferase</fullName>
    </alternativeName>
</protein>
<evidence type="ECO:0000256" key="12">
    <source>
        <dbReference type="RuleBase" id="RU365034"/>
    </source>
</evidence>
<dbReference type="InterPro" id="IPR015421">
    <property type="entry name" value="PyrdxlP-dep_Trfase_major"/>
</dbReference>
<name>A0A2R5EPB7_9BACL</name>
<comment type="cofactor">
    <cofactor evidence="1 12">
        <name>pyridoxal 5'-phosphate</name>
        <dbReference type="ChEBI" id="CHEBI:597326"/>
    </cofactor>
</comment>
<dbReference type="PANTHER" id="PTHR43552:SF2">
    <property type="entry name" value="DIAMINOBUTYRATE--2-OXOGLUTARATE TRANSAMINASE"/>
    <property type="match status" value="1"/>
</dbReference>
<keyword evidence="8 12" id="KW-0808">Transferase</keyword>
<comment type="caution">
    <text evidence="13">The sequence shown here is derived from an EMBL/GenBank/DDBJ whole genome shotgun (WGS) entry which is preliminary data.</text>
</comment>
<dbReference type="EMBL" id="BDQX01000116">
    <property type="protein sequence ID" value="GBG07945.1"/>
    <property type="molecule type" value="Genomic_DNA"/>
</dbReference>
<dbReference type="GO" id="GO:0019491">
    <property type="term" value="P:ectoine biosynthetic process"/>
    <property type="evidence" value="ECO:0007669"/>
    <property type="project" value="UniProtKB-UniPathway"/>
</dbReference>
<dbReference type="PROSITE" id="PS00600">
    <property type="entry name" value="AA_TRANSFER_CLASS_3"/>
    <property type="match status" value="1"/>
</dbReference>
<evidence type="ECO:0000313" key="14">
    <source>
        <dbReference type="Proteomes" id="UP000245202"/>
    </source>
</evidence>
<reference evidence="13 14" key="1">
    <citation type="submission" date="2017-08" db="EMBL/GenBank/DDBJ databases">
        <title>Substantial Increase in Enzyme Production by Combined Drug-Resistance Mutations in Paenibacillus agaridevorans.</title>
        <authorList>
            <person name="Tanaka Y."/>
            <person name="Funane K."/>
            <person name="Hosaka T."/>
            <person name="Shiwa Y."/>
            <person name="Fujita N."/>
            <person name="Miyazaki T."/>
            <person name="Yoshikawa H."/>
            <person name="Murakami K."/>
            <person name="Kasahara K."/>
            <person name="Inaoka T."/>
            <person name="Hiraga Y."/>
            <person name="Ochi K."/>
        </authorList>
    </citation>
    <scope>NUCLEOTIDE SEQUENCE [LARGE SCALE GENOMIC DNA]</scope>
    <source>
        <strain evidence="13 14">T-3040</strain>
    </source>
</reference>
<dbReference type="NCBIfam" id="TIGR00709">
    <property type="entry name" value="dat"/>
    <property type="match status" value="1"/>
</dbReference>
<evidence type="ECO:0000256" key="7">
    <source>
        <dbReference type="ARBA" id="ARBA00022576"/>
    </source>
</evidence>
<dbReference type="Proteomes" id="UP000245202">
    <property type="component" value="Unassembled WGS sequence"/>
</dbReference>
<evidence type="ECO:0000256" key="3">
    <source>
        <dbReference type="ARBA" id="ARBA00004946"/>
    </source>
</evidence>
<sequence length="439" mass="48337">MTAIPNRIGSIDQDVFKQLESEVRSYCRSFDTVFAKAKGARLWDKKGREYIDFFAGAGALNYGHNNERIRSRIVDYMMNDGITHSLDMATEAKERFLLTFQHKILKPRGLSYKLMFPGPTGTNSVESALKIARKVTGRTNVIAFTNAFHGMSLGSLAATGNAYKRGGAGVSLSGTTFLPYDGYMGPLFDTSLLMEKMLNDAGSGVDKPAAVIVETMQGEGGLNAASAKWLQRLESLCREHEMLLIVDDVQMGCGRTGTFFSFEEAGIRPDIVCLSKSIGGYGLPMALTLIKPEYDIWNPGEHNGTFRGNNLGFVAATEAIAFWEDGTLELRIKEHSFSIRKFLERTAARYGGKIKEVRGKGMIQGLVFNNPDDAGQLCRKAFERGVIMETSGSRDEVAKLMPPLTIEKELLAEGMAKLEASLSEMYDFAEQKEPVGIHP</sequence>
<dbReference type="InterPro" id="IPR015422">
    <property type="entry name" value="PyrdxlP-dep_Trfase_small"/>
</dbReference>
<evidence type="ECO:0000256" key="1">
    <source>
        <dbReference type="ARBA" id="ARBA00001933"/>
    </source>
</evidence>
<dbReference type="GO" id="GO:0030170">
    <property type="term" value="F:pyridoxal phosphate binding"/>
    <property type="evidence" value="ECO:0007669"/>
    <property type="project" value="InterPro"/>
</dbReference>
<dbReference type="GO" id="GO:0045303">
    <property type="term" value="F:diaminobutyrate-2-oxoglutarate transaminase activity"/>
    <property type="evidence" value="ECO:0007669"/>
    <property type="project" value="UniProtKB-EC"/>
</dbReference>
<dbReference type="UniPathway" id="UPA00067">
    <property type="reaction ID" value="UER00121"/>
</dbReference>
<dbReference type="NCBIfam" id="NF006733">
    <property type="entry name" value="PRK09264.1"/>
    <property type="match status" value="1"/>
</dbReference>
<accession>A0A2R5EPB7</accession>
<dbReference type="InterPro" id="IPR012773">
    <property type="entry name" value="Ectoine_EctB"/>
</dbReference>
<comment type="function">
    <text evidence="2 12">Catalyzes reversively the conversion of L-aspartate beta-semialdehyde (ASA) to L-2,4-diaminobutyrate (DABA) by transamination with L-glutamate.</text>
</comment>
<evidence type="ECO:0000256" key="5">
    <source>
        <dbReference type="ARBA" id="ARBA00013155"/>
    </source>
</evidence>
<dbReference type="Gene3D" id="3.90.1150.10">
    <property type="entry name" value="Aspartate Aminotransferase, domain 1"/>
    <property type="match status" value="1"/>
</dbReference>
<gene>
    <name evidence="13" type="ORF">PAT3040_02510</name>
</gene>
<dbReference type="GO" id="GO:0047307">
    <property type="term" value="F:diaminobutyrate-pyruvate transaminase activity"/>
    <property type="evidence" value="ECO:0007669"/>
    <property type="project" value="InterPro"/>
</dbReference>
<comment type="similarity">
    <text evidence="4 11">Belongs to the class-III pyridoxal-phosphate-dependent aminotransferase family.</text>
</comment>
<dbReference type="InterPro" id="IPR015424">
    <property type="entry name" value="PyrdxlP-dep_Trfase"/>
</dbReference>
<keyword evidence="7 12" id="KW-0032">Aminotransferase</keyword>
<evidence type="ECO:0000313" key="13">
    <source>
        <dbReference type="EMBL" id="GBG07945.1"/>
    </source>
</evidence>
<dbReference type="Pfam" id="PF00202">
    <property type="entry name" value="Aminotran_3"/>
    <property type="match status" value="1"/>
</dbReference>
<proteinExistence type="inferred from homology"/>
<dbReference type="InterPro" id="IPR004637">
    <property type="entry name" value="Dat"/>
</dbReference>
<evidence type="ECO:0000256" key="10">
    <source>
        <dbReference type="ARBA" id="ARBA00049111"/>
    </source>
</evidence>
<comment type="pathway">
    <text evidence="3 12">Amine and polyamine biosynthesis; ectoine biosynthesis; L-ectoine from L-aspartate 4-semialdehyde: step 1/3.</text>
</comment>
<evidence type="ECO:0000256" key="8">
    <source>
        <dbReference type="ARBA" id="ARBA00022679"/>
    </source>
</evidence>